<dbReference type="EMBL" id="CP015756">
    <property type="protein sequence ID" value="APC40368.1"/>
    <property type="molecule type" value="Genomic_DNA"/>
</dbReference>
<keyword evidence="2" id="KW-0808">Transferase</keyword>
<keyword evidence="5" id="KW-1185">Reference proteome</keyword>
<feature type="domain" description="Glycosyltransferase 2-like" evidence="3">
    <location>
        <begin position="11"/>
        <end position="139"/>
    </location>
</feature>
<dbReference type="PANTHER" id="PTHR22916:SF51">
    <property type="entry name" value="GLYCOSYLTRANSFERASE EPSH-RELATED"/>
    <property type="match status" value="1"/>
</dbReference>
<dbReference type="AlphaFoldDB" id="A0A1J0GHD2"/>
<evidence type="ECO:0000313" key="5">
    <source>
        <dbReference type="Proteomes" id="UP000182569"/>
    </source>
</evidence>
<protein>
    <recommendedName>
        <fullName evidence="3">Glycosyltransferase 2-like domain-containing protein</fullName>
    </recommendedName>
</protein>
<dbReference type="Pfam" id="PF00535">
    <property type="entry name" value="Glycos_transf_2"/>
    <property type="match status" value="1"/>
</dbReference>
<dbReference type="PANTHER" id="PTHR22916">
    <property type="entry name" value="GLYCOSYLTRANSFERASE"/>
    <property type="match status" value="1"/>
</dbReference>
<organism evidence="4 5">
    <name type="scientific">Clostridium estertheticum subsp. estertheticum</name>
    <dbReference type="NCBI Taxonomy" id="1552"/>
    <lineage>
        <taxon>Bacteria</taxon>
        <taxon>Bacillati</taxon>
        <taxon>Bacillota</taxon>
        <taxon>Clostridia</taxon>
        <taxon>Eubacteriales</taxon>
        <taxon>Clostridiaceae</taxon>
        <taxon>Clostridium</taxon>
    </lineage>
</organism>
<gene>
    <name evidence="4" type="ORF">A7L45_09975</name>
</gene>
<evidence type="ECO:0000256" key="1">
    <source>
        <dbReference type="ARBA" id="ARBA00022676"/>
    </source>
</evidence>
<keyword evidence="1" id="KW-0328">Glycosyltransferase</keyword>
<sequence length="355" mass="42054">MKKVYLNRIVSIIVPVYNSEKYIEKCIMSILNQTYKYIELILINDGSIDNSGQLCDTFAKLDNRIKVEHMKNLGVSSARNKGIKAATGKFIQFVDSDDYIEPNMIETLINEINRNIDLVFCGYTRVSKGKNGEINIKAISLNKQVNMTKKTFLNEFGILFKHYYINYLWNKLYVVDIIKKYNLEFDSLINWGEDLMFNLQYLEHCGNITIIDKQLYNYVNYNDNSITSTFNKELYNNQNNMYKSVRKFLIKNNVYTDTNKDIVELKFTDSIIMSLNNLFYKDSDCDKLEIKKQISRIIEDDILGQDLKYFNIGGFQKKIVGKLIKNKFLHLIIYFYKTKEYIRRRKNFLYKIFKK</sequence>
<dbReference type="CDD" id="cd00761">
    <property type="entry name" value="Glyco_tranf_GTA_type"/>
    <property type="match status" value="1"/>
</dbReference>
<dbReference type="InterPro" id="IPR029044">
    <property type="entry name" value="Nucleotide-diphossugar_trans"/>
</dbReference>
<evidence type="ECO:0000259" key="3">
    <source>
        <dbReference type="Pfam" id="PF00535"/>
    </source>
</evidence>
<dbReference type="STRING" id="1552.A7L45_09975"/>
<dbReference type="SUPFAM" id="SSF53448">
    <property type="entry name" value="Nucleotide-diphospho-sugar transferases"/>
    <property type="match status" value="1"/>
</dbReference>
<proteinExistence type="predicted"/>
<dbReference type="OrthoDB" id="9807674at2"/>
<dbReference type="InterPro" id="IPR001173">
    <property type="entry name" value="Glyco_trans_2-like"/>
</dbReference>
<evidence type="ECO:0000256" key="2">
    <source>
        <dbReference type="ARBA" id="ARBA00022679"/>
    </source>
</evidence>
<dbReference type="GO" id="GO:0016757">
    <property type="term" value="F:glycosyltransferase activity"/>
    <property type="evidence" value="ECO:0007669"/>
    <property type="project" value="UniProtKB-KW"/>
</dbReference>
<reference evidence="5" key="1">
    <citation type="journal article" date="2016" name="Front. Microbiol.">
        <title>Complete Genome Sequence of Clostridium estertheticum DSM 8809, a Microbe Identified in Spoiled Vacuum Packed Beef.</title>
        <authorList>
            <person name="Yu Z."/>
            <person name="Gunn L."/>
            <person name="Brennan E."/>
            <person name="Reid R."/>
            <person name="Wall P.G."/>
            <person name="Gaora O.P."/>
            <person name="Hurley D."/>
            <person name="Bolton D."/>
            <person name="Fanning S."/>
        </authorList>
    </citation>
    <scope>NUCLEOTIDE SEQUENCE [LARGE SCALE GENOMIC DNA]</scope>
    <source>
        <strain evidence="5">DSM 8809</strain>
    </source>
</reference>
<dbReference type="Proteomes" id="UP000182569">
    <property type="component" value="Chromosome"/>
</dbReference>
<name>A0A1J0GHD2_9CLOT</name>
<evidence type="ECO:0000313" key="4">
    <source>
        <dbReference type="EMBL" id="APC40368.1"/>
    </source>
</evidence>
<dbReference type="Gene3D" id="3.90.550.10">
    <property type="entry name" value="Spore Coat Polysaccharide Biosynthesis Protein SpsA, Chain A"/>
    <property type="match status" value="1"/>
</dbReference>
<accession>A0A1J0GHD2</accession>
<dbReference type="KEGG" id="ceu:A7L45_09975"/>